<name>A0A7J7M1I8_9MAGN</name>
<reference evidence="1 2" key="1">
    <citation type="journal article" date="2020" name="IScience">
        <title>Genome Sequencing of the Endangered Kingdonia uniflora (Circaeasteraceae, Ranunculales) Reveals Potential Mechanisms of Evolutionary Specialization.</title>
        <authorList>
            <person name="Sun Y."/>
            <person name="Deng T."/>
            <person name="Zhang A."/>
            <person name="Moore M.J."/>
            <person name="Landis J.B."/>
            <person name="Lin N."/>
            <person name="Zhang H."/>
            <person name="Zhang X."/>
            <person name="Huang J."/>
            <person name="Zhang X."/>
            <person name="Sun H."/>
            <person name="Wang H."/>
        </authorList>
    </citation>
    <scope>NUCLEOTIDE SEQUENCE [LARGE SCALE GENOMIC DNA]</scope>
    <source>
        <strain evidence="1">TB1705</strain>
        <tissue evidence="1">Leaf</tissue>
    </source>
</reference>
<accession>A0A7J7M1I8</accession>
<evidence type="ECO:0000313" key="1">
    <source>
        <dbReference type="EMBL" id="KAF6148749.1"/>
    </source>
</evidence>
<protein>
    <submittedName>
        <fullName evidence="1">Uncharacterized protein</fullName>
    </submittedName>
</protein>
<sequence>LTGRLLIRPIRSNKTRSTKLLYILHVPSRSLRSTYNRDLPHSSSNILALRGSLIESINLIWQRRHSAMPYSIHVPSWSLRSTYDRDLPHSSSTIHALRGSLIESINSIWQRRHSAMPYSIHLCHIQYMSHHGRSARPITGTCLIVLQIYSLSECRLLSQSIRSGRDVIQLFNIQY</sequence>
<dbReference type="Proteomes" id="UP000541444">
    <property type="component" value="Unassembled WGS sequence"/>
</dbReference>
<dbReference type="AlphaFoldDB" id="A0A7J7M1I8"/>
<comment type="caution">
    <text evidence="1">The sequence shown here is derived from an EMBL/GenBank/DDBJ whole genome shotgun (WGS) entry which is preliminary data.</text>
</comment>
<dbReference type="EMBL" id="JACGCM010001830">
    <property type="protein sequence ID" value="KAF6148749.1"/>
    <property type="molecule type" value="Genomic_DNA"/>
</dbReference>
<evidence type="ECO:0000313" key="2">
    <source>
        <dbReference type="Proteomes" id="UP000541444"/>
    </source>
</evidence>
<proteinExistence type="predicted"/>
<gene>
    <name evidence="1" type="ORF">GIB67_019357</name>
</gene>
<feature type="non-terminal residue" evidence="1">
    <location>
        <position position="1"/>
    </location>
</feature>
<keyword evidence="2" id="KW-1185">Reference proteome</keyword>
<feature type="non-terminal residue" evidence="1">
    <location>
        <position position="175"/>
    </location>
</feature>
<organism evidence="1 2">
    <name type="scientific">Kingdonia uniflora</name>
    <dbReference type="NCBI Taxonomy" id="39325"/>
    <lineage>
        <taxon>Eukaryota</taxon>
        <taxon>Viridiplantae</taxon>
        <taxon>Streptophyta</taxon>
        <taxon>Embryophyta</taxon>
        <taxon>Tracheophyta</taxon>
        <taxon>Spermatophyta</taxon>
        <taxon>Magnoliopsida</taxon>
        <taxon>Ranunculales</taxon>
        <taxon>Circaeasteraceae</taxon>
        <taxon>Kingdonia</taxon>
    </lineage>
</organism>